<organism evidence="5 6">
    <name type="scientific">Chromatocurvus halotolerans</name>
    <dbReference type="NCBI Taxonomy" id="1132028"/>
    <lineage>
        <taxon>Bacteria</taxon>
        <taxon>Pseudomonadati</taxon>
        <taxon>Pseudomonadota</taxon>
        <taxon>Gammaproteobacteria</taxon>
        <taxon>Cellvibrionales</taxon>
        <taxon>Halieaceae</taxon>
        <taxon>Chromatocurvus</taxon>
    </lineage>
</organism>
<dbReference type="Pfam" id="PF12625">
    <property type="entry name" value="Arabinose_bd"/>
    <property type="match status" value="1"/>
</dbReference>
<dbReference type="RefSeq" id="WP_117315676.1">
    <property type="nucleotide sequence ID" value="NZ_QQSW01000003.1"/>
</dbReference>
<keyword evidence="3" id="KW-0804">Transcription</keyword>
<evidence type="ECO:0000259" key="4">
    <source>
        <dbReference type="PROSITE" id="PS01124"/>
    </source>
</evidence>
<dbReference type="GO" id="GO:0005829">
    <property type="term" value="C:cytosol"/>
    <property type="evidence" value="ECO:0007669"/>
    <property type="project" value="TreeGrafter"/>
</dbReference>
<evidence type="ECO:0000313" key="6">
    <source>
        <dbReference type="Proteomes" id="UP000294980"/>
    </source>
</evidence>
<dbReference type="GO" id="GO:0003700">
    <property type="term" value="F:DNA-binding transcription factor activity"/>
    <property type="evidence" value="ECO:0007669"/>
    <property type="project" value="InterPro"/>
</dbReference>
<evidence type="ECO:0000256" key="2">
    <source>
        <dbReference type="ARBA" id="ARBA00023125"/>
    </source>
</evidence>
<accession>A0A4R2L0J9</accession>
<dbReference type="SMART" id="SM00342">
    <property type="entry name" value="HTH_ARAC"/>
    <property type="match status" value="1"/>
</dbReference>
<name>A0A4R2L0J9_9GAMM</name>
<dbReference type="AlphaFoldDB" id="A0A4R2L0J9"/>
<proteinExistence type="predicted"/>
<protein>
    <submittedName>
        <fullName evidence="5">AraC family transcriptional regulator</fullName>
    </submittedName>
</protein>
<reference evidence="5 6" key="1">
    <citation type="submission" date="2019-03" db="EMBL/GenBank/DDBJ databases">
        <title>Genomic Encyclopedia of Type Strains, Phase IV (KMG-IV): sequencing the most valuable type-strain genomes for metagenomic binning, comparative biology and taxonomic classification.</title>
        <authorList>
            <person name="Goeker M."/>
        </authorList>
    </citation>
    <scope>NUCLEOTIDE SEQUENCE [LARGE SCALE GENOMIC DNA]</scope>
    <source>
        <strain evidence="5 6">DSM 23344</strain>
    </source>
</reference>
<evidence type="ECO:0000256" key="3">
    <source>
        <dbReference type="ARBA" id="ARBA00023163"/>
    </source>
</evidence>
<sequence length="342" mass="38251">MQYDIRNPLLTAAATLRGSLEAARESNLDLQSSLARFGWSERWLWAPKGYIAYHTVVEFLNDVAARNGFSGFGFHVGRHQPPESYGPALQVLKLCATAREAVELAFRHHLLVSEVSLWTLAQDTHYATLERIERVQYPGDQRQLHELALTTVYALTRTIAGDHLPLREVHFVHGKPAHAKQMQGFFGCPVRFEQSANALIYPMQALDLPLPSADATILAAASSYLDTLSDVQALDDSLSHRIYVHIKQSLGTGDCNLEATAQRFGHSPRSLQRELRRRGYSFRDLVGKARLSAAEHYLKRTGIAASDLAGMLGYRNASGFSRAFKKHTGLAPDHWRRAHQSR</sequence>
<dbReference type="GO" id="GO:0000976">
    <property type="term" value="F:transcription cis-regulatory region binding"/>
    <property type="evidence" value="ECO:0007669"/>
    <property type="project" value="TreeGrafter"/>
</dbReference>
<dbReference type="Gene3D" id="1.10.10.60">
    <property type="entry name" value="Homeodomain-like"/>
    <property type="match status" value="1"/>
</dbReference>
<keyword evidence="6" id="KW-1185">Reference proteome</keyword>
<dbReference type="Pfam" id="PF12833">
    <property type="entry name" value="HTH_18"/>
    <property type="match status" value="1"/>
</dbReference>
<dbReference type="OrthoDB" id="5733326at2"/>
<dbReference type="EMBL" id="SLWX01000005">
    <property type="protein sequence ID" value="TCO76058.1"/>
    <property type="molecule type" value="Genomic_DNA"/>
</dbReference>
<feature type="domain" description="HTH araC/xylS-type" evidence="4">
    <location>
        <begin position="240"/>
        <end position="338"/>
    </location>
</feature>
<dbReference type="InterPro" id="IPR009057">
    <property type="entry name" value="Homeodomain-like_sf"/>
</dbReference>
<evidence type="ECO:0000256" key="1">
    <source>
        <dbReference type="ARBA" id="ARBA00023015"/>
    </source>
</evidence>
<keyword evidence="1" id="KW-0805">Transcription regulation</keyword>
<dbReference type="SUPFAM" id="SSF46689">
    <property type="entry name" value="Homeodomain-like"/>
    <property type="match status" value="1"/>
</dbReference>
<dbReference type="PANTHER" id="PTHR47894">
    <property type="entry name" value="HTH-TYPE TRANSCRIPTIONAL REGULATOR GADX"/>
    <property type="match status" value="1"/>
</dbReference>
<dbReference type="InterPro" id="IPR032687">
    <property type="entry name" value="AraC-type_N"/>
</dbReference>
<comment type="caution">
    <text evidence="5">The sequence shown here is derived from an EMBL/GenBank/DDBJ whole genome shotgun (WGS) entry which is preliminary data.</text>
</comment>
<keyword evidence="2" id="KW-0238">DNA-binding</keyword>
<dbReference type="InterPro" id="IPR018060">
    <property type="entry name" value="HTH_AraC"/>
</dbReference>
<dbReference type="Proteomes" id="UP000294980">
    <property type="component" value="Unassembled WGS sequence"/>
</dbReference>
<dbReference type="PANTHER" id="PTHR47894:SF4">
    <property type="entry name" value="HTH-TYPE TRANSCRIPTIONAL REGULATOR GADX"/>
    <property type="match status" value="1"/>
</dbReference>
<gene>
    <name evidence="5" type="ORF">EV688_10518</name>
</gene>
<dbReference type="PROSITE" id="PS01124">
    <property type="entry name" value="HTH_ARAC_FAMILY_2"/>
    <property type="match status" value="1"/>
</dbReference>
<evidence type="ECO:0000313" key="5">
    <source>
        <dbReference type="EMBL" id="TCO76058.1"/>
    </source>
</evidence>